<organism evidence="1 2">
    <name type="scientific">Amnibacterium soli</name>
    <dbReference type="NCBI Taxonomy" id="1282736"/>
    <lineage>
        <taxon>Bacteria</taxon>
        <taxon>Bacillati</taxon>
        <taxon>Actinomycetota</taxon>
        <taxon>Actinomycetes</taxon>
        <taxon>Micrococcales</taxon>
        <taxon>Microbacteriaceae</taxon>
        <taxon>Amnibacterium</taxon>
    </lineage>
</organism>
<dbReference type="Pfam" id="PF03928">
    <property type="entry name" value="HbpS-like"/>
    <property type="match status" value="1"/>
</dbReference>
<dbReference type="EMBL" id="BAABLP010000001">
    <property type="protein sequence ID" value="GAA4738028.1"/>
    <property type="molecule type" value="Genomic_DNA"/>
</dbReference>
<dbReference type="Gene3D" id="3.30.450.150">
    <property type="entry name" value="Haem-degrading domain"/>
    <property type="match status" value="1"/>
</dbReference>
<gene>
    <name evidence="1" type="ORF">GCM10025783_05680</name>
</gene>
<dbReference type="InterPro" id="IPR005624">
    <property type="entry name" value="PduO/GlcC-like"/>
</dbReference>
<protein>
    <recommendedName>
        <fullName evidence="3">GAF domain-containing protein</fullName>
    </recommendedName>
</protein>
<evidence type="ECO:0000313" key="2">
    <source>
        <dbReference type="Proteomes" id="UP001500121"/>
    </source>
</evidence>
<evidence type="ECO:0008006" key="3">
    <source>
        <dbReference type="Google" id="ProtNLM"/>
    </source>
</evidence>
<dbReference type="SUPFAM" id="SSF143744">
    <property type="entry name" value="GlcG-like"/>
    <property type="match status" value="1"/>
</dbReference>
<name>A0ABP8YXK4_9MICO</name>
<dbReference type="Proteomes" id="UP001500121">
    <property type="component" value="Unassembled WGS sequence"/>
</dbReference>
<reference evidence="2" key="1">
    <citation type="journal article" date="2019" name="Int. J. Syst. Evol. Microbiol.">
        <title>The Global Catalogue of Microorganisms (GCM) 10K type strain sequencing project: providing services to taxonomists for standard genome sequencing and annotation.</title>
        <authorList>
            <consortium name="The Broad Institute Genomics Platform"/>
            <consortium name="The Broad Institute Genome Sequencing Center for Infectious Disease"/>
            <person name="Wu L."/>
            <person name="Ma J."/>
        </authorList>
    </citation>
    <scope>NUCLEOTIDE SEQUENCE [LARGE SCALE GENOMIC DNA]</scope>
    <source>
        <strain evidence="2">JCM 19015</strain>
    </source>
</reference>
<accession>A0ABP8YXK4</accession>
<sequence>MRLGEVGIAVIREWNRNLAIEVRMGTELAFRAQLGTTGEENAAAISGKVATVTALGVSSLLVRRRHEADPTYDADLGDDARLWGGWIPIFVNGTLAGTVATSGEPDVVDHEPTAETVRRYLELQRRD</sequence>
<dbReference type="InterPro" id="IPR038084">
    <property type="entry name" value="PduO/GlcC-like_sf"/>
</dbReference>
<comment type="caution">
    <text evidence="1">The sequence shown here is derived from an EMBL/GenBank/DDBJ whole genome shotgun (WGS) entry which is preliminary data.</text>
</comment>
<proteinExistence type="predicted"/>
<keyword evidence="2" id="KW-1185">Reference proteome</keyword>
<evidence type="ECO:0000313" key="1">
    <source>
        <dbReference type="EMBL" id="GAA4738028.1"/>
    </source>
</evidence>